<dbReference type="InterPro" id="IPR000417">
    <property type="entry name" value="Hyethyz_kinase"/>
</dbReference>
<dbReference type="HAMAP" id="MF_00228">
    <property type="entry name" value="Thz_kinase"/>
    <property type="match status" value="1"/>
</dbReference>
<evidence type="ECO:0000256" key="10">
    <source>
        <dbReference type="ARBA" id="ARBA00022977"/>
    </source>
</evidence>
<dbReference type="GO" id="GO:0004417">
    <property type="term" value="F:hydroxyethylthiazole kinase activity"/>
    <property type="evidence" value="ECO:0007669"/>
    <property type="project" value="UniProtKB-EC"/>
</dbReference>
<keyword evidence="9 11" id="KW-0460">Magnesium</keyword>
<comment type="pathway">
    <text evidence="3 11">Cofactor biosynthesis; thiamine diphosphate biosynthesis; 4-methyl-5-(2-phosphoethyl)-thiazole from 5-(2-hydroxyethyl)-4-methylthiazole: step 1/1.</text>
</comment>
<gene>
    <name evidence="11 12" type="primary">thiM</name>
    <name evidence="12" type="ORF">ACFFP0_06900</name>
</gene>
<dbReference type="NCBIfam" id="NF006830">
    <property type="entry name" value="PRK09355.1"/>
    <property type="match status" value="1"/>
</dbReference>
<comment type="caution">
    <text evidence="12">The sequence shown here is derived from an EMBL/GenBank/DDBJ whole genome shotgun (WGS) entry which is preliminary data.</text>
</comment>
<evidence type="ECO:0000256" key="6">
    <source>
        <dbReference type="ARBA" id="ARBA00022741"/>
    </source>
</evidence>
<evidence type="ECO:0000256" key="1">
    <source>
        <dbReference type="ARBA" id="ARBA00001771"/>
    </source>
</evidence>
<evidence type="ECO:0000256" key="2">
    <source>
        <dbReference type="ARBA" id="ARBA00001946"/>
    </source>
</evidence>
<dbReference type="Gene3D" id="3.40.1190.20">
    <property type="match status" value="1"/>
</dbReference>
<keyword evidence="6 11" id="KW-0547">Nucleotide-binding</keyword>
<evidence type="ECO:0000313" key="13">
    <source>
        <dbReference type="Proteomes" id="UP001589692"/>
    </source>
</evidence>
<name>A0ABV6AD70_9HYPH</name>
<keyword evidence="4 11" id="KW-0808">Transferase</keyword>
<dbReference type="EMBL" id="JBHMAA010000008">
    <property type="protein sequence ID" value="MFB9948571.1"/>
    <property type="molecule type" value="Genomic_DNA"/>
</dbReference>
<dbReference type="RefSeq" id="WP_377258017.1">
    <property type="nucleotide sequence ID" value="NZ_JBHMAA010000008.1"/>
</dbReference>
<protein>
    <recommendedName>
        <fullName evidence="11">Hydroxyethylthiazole kinase</fullName>
        <ecNumber evidence="11">2.7.1.50</ecNumber>
    </recommendedName>
    <alternativeName>
        <fullName evidence="11">4-methyl-5-beta-hydroxyethylthiazole kinase</fullName>
        <shortName evidence="11">TH kinase</shortName>
        <shortName evidence="11">Thz kinase</shortName>
    </alternativeName>
</protein>
<dbReference type="CDD" id="cd01170">
    <property type="entry name" value="THZ_kinase"/>
    <property type="match status" value="1"/>
</dbReference>
<accession>A0ABV6AD70</accession>
<comment type="similarity">
    <text evidence="11">Belongs to the Thz kinase family.</text>
</comment>
<feature type="binding site" evidence="11">
    <location>
        <position position="198"/>
    </location>
    <ligand>
        <name>substrate</name>
    </ligand>
</feature>
<dbReference type="Proteomes" id="UP001589692">
    <property type="component" value="Unassembled WGS sequence"/>
</dbReference>
<feature type="binding site" evidence="11">
    <location>
        <position position="125"/>
    </location>
    <ligand>
        <name>ATP</name>
        <dbReference type="ChEBI" id="CHEBI:30616"/>
    </ligand>
</feature>
<evidence type="ECO:0000256" key="8">
    <source>
        <dbReference type="ARBA" id="ARBA00022840"/>
    </source>
</evidence>
<evidence type="ECO:0000256" key="4">
    <source>
        <dbReference type="ARBA" id="ARBA00022679"/>
    </source>
</evidence>
<evidence type="ECO:0000256" key="5">
    <source>
        <dbReference type="ARBA" id="ARBA00022723"/>
    </source>
</evidence>
<dbReference type="InterPro" id="IPR029056">
    <property type="entry name" value="Ribokinase-like"/>
</dbReference>
<proteinExistence type="inferred from homology"/>
<reference evidence="12 13" key="1">
    <citation type="submission" date="2024-09" db="EMBL/GenBank/DDBJ databases">
        <authorList>
            <person name="Sun Q."/>
            <person name="Mori K."/>
        </authorList>
    </citation>
    <scope>NUCLEOTIDE SEQUENCE [LARGE SCALE GENOMIC DNA]</scope>
    <source>
        <strain evidence="12 13">TBRC 4938</strain>
    </source>
</reference>
<dbReference type="EC" id="2.7.1.50" evidence="11"/>
<sequence>MQTISFPGETPGQLLAAMRAQNPLVQNITNFVAMNIAANVMLAAGASPAMVHTQEEAGEFARIASALTVNIGTLSPDFLMGMKEAAKAAGETGKPWILDPVAHFATGYRRAATAELMELKPAIIRGNASEIIALAGSRSSGHGVDSGDPTEAAEGSATALARQSSAVVAVTGEVDFVTDGHRSARIMGGSDLMPRVTALGCSLTCLVGAFAATRPEKPFEATVAALAMFAVAGGQAAAEASGPGSFSPVFLDRLAALSPEALDAEARITGA</sequence>
<keyword evidence="7 11" id="KW-0418">Kinase</keyword>
<dbReference type="NCBIfam" id="TIGR00694">
    <property type="entry name" value="thiM"/>
    <property type="match status" value="1"/>
</dbReference>
<evidence type="ECO:0000256" key="7">
    <source>
        <dbReference type="ARBA" id="ARBA00022777"/>
    </source>
</evidence>
<dbReference type="SUPFAM" id="SSF53613">
    <property type="entry name" value="Ribokinase-like"/>
    <property type="match status" value="1"/>
</dbReference>
<dbReference type="PIRSF" id="PIRSF000513">
    <property type="entry name" value="Thz_kinase"/>
    <property type="match status" value="1"/>
</dbReference>
<feature type="binding site" evidence="11">
    <location>
        <position position="50"/>
    </location>
    <ligand>
        <name>substrate</name>
    </ligand>
</feature>
<keyword evidence="13" id="KW-1185">Reference proteome</keyword>
<feature type="binding site" evidence="11">
    <location>
        <position position="171"/>
    </location>
    <ligand>
        <name>ATP</name>
        <dbReference type="ChEBI" id="CHEBI:30616"/>
    </ligand>
</feature>
<comment type="cofactor">
    <cofactor evidence="2 11">
        <name>Mg(2+)</name>
        <dbReference type="ChEBI" id="CHEBI:18420"/>
    </cofactor>
</comment>
<keyword evidence="10 11" id="KW-0784">Thiamine biosynthesis</keyword>
<dbReference type="PRINTS" id="PR01099">
    <property type="entry name" value="HYETHTZKNASE"/>
</dbReference>
<evidence type="ECO:0000256" key="9">
    <source>
        <dbReference type="ARBA" id="ARBA00022842"/>
    </source>
</evidence>
<dbReference type="Pfam" id="PF02110">
    <property type="entry name" value="HK"/>
    <property type="match status" value="1"/>
</dbReference>
<organism evidence="12 13">
    <name type="scientific">Rhizobium puerariae</name>
    <dbReference type="NCBI Taxonomy" id="1585791"/>
    <lineage>
        <taxon>Bacteria</taxon>
        <taxon>Pseudomonadati</taxon>
        <taxon>Pseudomonadota</taxon>
        <taxon>Alphaproteobacteria</taxon>
        <taxon>Hyphomicrobiales</taxon>
        <taxon>Rhizobiaceae</taxon>
        <taxon>Rhizobium/Agrobacterium group</taxon>
        <taxon>Rhizobium</taxon>
    </lineage>
</organism>
<evidence type="ECO:0000256" key="3">
    <source>
        <dbReference type="ARBA" id="ARBA00004868"/>
    </source>
</evidence>
<keyword evidence="5 11" id="KW-0479">Metal-binding</keyword>
<keyword evidence="8 11" id="KW-0067">ATP-binding</keyword>
<comment type="function">
    <text evidence="11">Catalyzes the phosphorylation of the hydroxyl group of 4-methyl-5-beta-hydroxyethylthiazole (THZ).</text>
</comment>
<comment type="catalytic activity">
    <reaction evidence="1 11">
        <text>5-(2-hydroxyethyl)-4-methylthiazole + ATP = 4-methyl-5-(2-phosphooxyethyl)-thiazole + ADP + H(+)</text>
        <dbReference type="Rhea" id="RHEA:24212"/>
        <dbReference type="ChEBI" id="CHEBI:15378"/>
        <dbReference type="ChEBI" id="CHEBI:17957"/>
        <dbReference type="ChEBI" id="CHEBI:30616"/>
        <dbReference type="ChEBI" id="CHEBI:58296"/>
        <dbReference type="ChEBI" id="CHEBI:456216"/>
        <dbReference type="EC" id="2.7.1.50"/>
    </reaction>
</comment>
<evidence type="ECO:0000313" key="12">
    <source>
        <dbReference type="EMBL" id="MFB9948571.1"/>
    </source>
</evidence>
<evidence type="ECO:0000256" key="11">
    <source>
        <dbReference type="HAMAP-Rule" id="MF_00228"/>
    </source>
</evidence>